<keyword evidence="4" id="KW-1185">Reference proteome</keyword>
<dbReference type="EMBL" id="JAGMVJ010000006">
    <property type="protein sequence ID" value="KAH7089601.1"/>
    <property type="molecule type" value="Genomic_DNA"/>
</dbReference>
<proteinExistence type="predicted"/>
<accession>A0A8K0W0R3</accession>
<evidence type="ECO:0000313" key="4">
    <source>
        <dbReference type="Proteomes" id="UP000813461"/>
    </source>
</evidence>
<keyword evidence="2" id="KW-1133">Transmembrane helix</keyword>
<name>A0A8K0W0R3_9PLEO</name>
<feature type="transmembrane region" description="Helical" evidence="2">
    <location>
        <begin position="222"/>
        <end position="241"/>
    </location>
</feature>
<comment type="caution">
    <text evidence="3">The sequence shown here is derived from an EMBL/GenBank/DDBJ whole genome shotgun (WGS) entry which is preliminary data.</text>
</comment>
<feature type="compositionally biased region" description="Polar residues" evidence="1">
    <location>
        <begin position="59"/>
        <end position="68"/>
    </location>
</feature>
<feature type="region of interest" description="Disordered" evidence="1">
    <location>
        <begin position="40"/>
        <end position="103"/>
    </location>
</feature>
<evidence type="ECO:0000313" key="3">
    <source>
        <dbReference type="EMBL" id="KAH7089601.1"/>
    </source>
</evidence>
<protein>
    <submittedName>
        <fullName evidence="3">Uncharacterized protein</fullName>
    </submittedName>
</protein>
<evidence type="ECO:0000256" key="2">
    <source>
        <dbReference type="SAM" id="Phobius"/>
    </source>
</evidence>
<feature type="compositionally biased region" description="Low complexity" evidence="1">
    <location>
        <begin position="40"/>
        <end position="50"/>
    </location>
</feature>
<dbReference type="AlphaFoldDB" id="A0A8K0W0R3"/>
<evidence type="ECO:0000256" key="1">
    <source>
        <dbReference type="SAM" id="MobiDB-lite"/>
    </source>
</evidence>
<dbReference type="Proteomes" id="UP000813461">
    <property type="component" value="Unassembled WGS sequence"/>
</dbReference>
<sequence>MVDYVRCPSESDDLLLYSDRDCGQNAQSFCYSYDNTEESSPMSHPLLSPSDFRHDDNNGDLSQQTSDQYRFHRLDRPQSENEARSERSGQTLERHSRRDPGYIVPSASRNLSWKFSTRRIGTSALCSLIAIKSAHEAARQNSMWGCKDDTGLWEIPWYSASVSQVSATDSTQAILPAILFTAATTGLYHNQSCDVHQDRYLLGGMVTGVVAGLALERDLEHAMLYILPWAVLLSLLSSMIAHRIVHRRSRQTMPECYTQQQTCQEKAGLIDVGCAE</sequence>
<keyword evidence="2" id="KW-0472">Membrane</keyword>
<feature type="compositionally biased region" description="Basic and acidic residues" evidence="1">
    <location>
        <begin position="69"/>
        <end position="100"/>
    </location>
</feature>
<organism evidence="3 4">
    <name type="scientific">Paraphoma chrysanthemicola</name>
    <dbReference type="NCBI Taxonomy" id="798071"/>
    <lineage>
        <taxon>Eukaryota</taxon>
        <taxon>Fungi</taxon>
        <taxon>Dikarya</taxon>
        <taxon>Ascomycota</taxon>
        <taxon>Pezizomycotina</taxon>
        <taxon>Dothideomycetes</taxon>
        <taxon>Pleosporomycetidae</taxon>
        <taxon>Pleosporales</taxon>
        <taxon>Pleosporineae</taxon>
        <taxon>Phaeosphaeriaceae</taxon>
        <taxon>Paraphoma</taxon>
    </lineage>
</organism>
<keyword evidence="2" id="KW-0812">Transmembrane</keyword>
<reference evidence="3" key="1">
    <citation type="journal article" date="2021" name="Nat. Commun.">
        <title>Genetic determinants of endophytism in the Arabidopsis root mycobiome.</title>
        <authorList>
            <person name="Mesny F."/>
            <person name="Miyauchi S."/>
            <person name="Thiergart T."/>
            <person name="Pickel B."/>
            <person name="Atanasova L."/>
            <person name="Karlsson M."/>
            <person name="Huettel B."/>
            <person name="Barry K.W."/>
            <person name="Haridas S."/>
            <person name="Chen C."/>
            <person name="Bauer D."/>
            <person name="Andreopoulos W."/>
            <person name="Pangilinan J."/>
            <person name="LaButti K."/>
            <person name="Riley R."/>
            <person name="Lipzen A."/>
            <person name="Clum A."/>
            <person name="Drula E."/>
            <person name="Henrissat B."/>
            <person name="Kohler A."/>
            <person name="Grigoriev I.V."/>
            <person name="Martin F.M."/>
            <person name="Hacquard S."/>
        </authorList>
    </citation>
    <scope>NUCLEOTIDE SEQUENCE</scope>
    <source>
        <strain evidence="3">MPI-SDFR-AT-0120</strain>
    </source>
</reference>
<dbReference type="OrthoDB" id="3800755at2759"/>
<gene>
    <name evidence="3" type="ORF">FB567DRAFT_521101</name>
</gene>